<evidence type="ECO:0000256" key="6">
    <source>
        <dbReference type="ARBA" id="ARBA00022840"/>
    </source>
</evidence>
<proteinExistence type="inferred from homology"/>
<keyword evidence="10" id="KW-1185">Reference proteome</keyword>
<evidence type="ECO:0000256" key="8">
    <source>
        <dbReference type="HAMAP-Rule" id="MF_00421"/>
    </source>
</evidence>
<comment type="caution">
    <text evidence="9">The sequence shown here is derived from an EMBL/GenBank/DDBJ whole genome shotgun (WGS) entry which is preliminary data.</text>
</comment>
<evidence type="ECO:0000256" key="7">
    <source>
        <dbReference type="ARBA" id="ARBA00022962"/>
    </source>
</evidence>
<dbReference type="Gene3D" id="3.40.50.880">
    <property type="match status" value="1"/>
</dbReference>
<comment type="subcellular location">
    <subcellularLocation>
        <location evidence="8">Cytoplasm</location>
    </subcellularLocation>
</comment>
<dbReference type="GO" id="GO:0004642">
    <property type="term" value="F:phosphoribosylformylglycinamidine synthase activity"/>
    <property type="evidence" value="ECO:0007669"/>
    <property type="project" value="UniProtKB-UniRule"/>
</dbReference>
<feature type="active site" evidence="8">
    <location>
        <position position="197"/>
    </location>
</feature>
<evidence type="ECO:0000256" key="3">
    <source>
        <dbReference type="ARBA" id="ARBA00022741"/>
    </source>
</evidence>
<dbReference type="SUPFAM" id="SSF52317">
    <property type="entry name" value="Class I glutamine amidotransferase-like"/>
    <property type="match status" value="1"/>
</dbReference>
<keyword evidence="6 8" id="KW-0067">ATP-binding</keyword>
<comment type="catalytic activity">
    <reaction evidence="8">
        <text>L-glutamine + H2O = L-glutamate + NH4(+)</text>
        <dbReference type="Rhea" id="RHEA:15889"/>
        <dbReference type="ChEBI" id="CHEBI:15377"/>
        <dbReference type="ChEBI" id="CHEBI:28938"/>
        <dbReference type="ChEBI" id="CHEBI:29985"/>
        <dbReference type="ChEBI" id="CHEBI:58359"/>
        <dbReference type="EC" id="3.5.1.2"/>
    </reaction>
</comment>
<evidence type="ECO:0000313" key="9">
    <source>
        <dbReference type="EMBL" id="RDW99161.1"/>
    </source>
</evidence>
<dbReference type="EC" id="3.5.1.2" evidence="8"/>
<dbReference type="GO" id="GO:0004359">
    <property type="term" value="F:glutaminase activity"/>
    <property type="evidence" value="ECO:0007669"/>
    <property type="project" value="UniProtKB-EC"/>
</dbReference>
<dbReference type="NCBIfam" id="NF002957">
    <property type="entry name" value="PRK03619.1"/>
    <property type="match status" value="1"/>
</dbReference>
<dbReference type="Pfam" id="PF13507">
    <property type="entry name" value="GATase_5"/>
    <property type="match status" value="1"/>
</dbReference>
<accession>A0A3D8TJV7</accession>
<dbReference type="HAMAP" id="MF_00421">
    <property type="entry name" value="PurQ"/>
    <property type="match status" value="1"/>
</dbReference>
<dbReference type="UniPathway" id="UPA00074">
    <property type="reaction ID" value="UER00128"/>
</dbReference>
<keyword evidence="5 8" id="KW-0378">Hydrolase</keyword>
<dbReference type="EMBL" id="LARY01000004">
    <property type="protein sequence ID" value="RDW99161.1"/>
    <property type="molecule type" value="Genomic_DNA"/>
</dbReference>
<comment type="function">
    <text evidence="8">Part of the phosphoribosylformylglycinamidine synthase complex involved in the purines biosynthetic pathway. Catalyzes the ATP-dependent conversion of formylglycinamide ribonucleotide (FGAR) and glutamine to yield formylglycinamidine ribonucleotide (FGAM) and glutamate. The FGAM synthase complex is composed of three subunits. PurQ produces an ammonia molecule by converting glutamine to glutamate. PurL transfers the ammonia molecule to FGAR to form FGAM in an ATP-dependent manner. PurS interacts with PurQ and PurL and is thought to assist in the transfer of the ammonia molecule from PurQ to PurL.</text>
</comment>
<evidence type="ECO:0000256" key="2">
    <source>
        <dbReference type="ARBA" id="ARBA00022598"/>
    </source>
</evidence>
<feature type="active site" description="Nucleophile" evidence="8">
    <location>
        <position position="86"/>
    </location>
</feature>
<sequence length="229" mass="25200">MKFAVIQFPGSNCDLDMLHAIRDVLEEEAEFVWHAETSLDGFDAVLLPGGFSYGDYLRTGAIAKFANIMPEVLRFADEGKPVLGVCNGFQILTEVGLLPGALLRNDNLHFVCKTVPLRVENADTIFTSGYELHQEIEIPVAHGEGNYYTDPETYRELEENHQIVFRYASENPNGSTGDIAGIVNQAGNVLGMMPHPERAVEEIVGGTDGIKLFQSILSSFKEAYQSASK</sequence>
<organism evidence="9 10">
    <name type="scientific">Listeria kieliensis</name>
    <dbReference type="NCBI Taxonomy" id="1621700"/>
    <lineage>
        <taxon>Bacteria</taxon>
        <taxon>Bacillati</taxon>
        <taxon>Bacillota</taxon>
        <taxon>Bacilli</taxon>
        <taxon>Bacillales</taxon>
        <taxon>Listeriaceae</taxon>
        <taxon>Listeria</taxon>
    </lineage>
</organism>
<dbReference type="NCBIfam" id="TIGR01737">
    <property type="entry name" value="FGAM_synth_I"/>
    <property type="match status" value="1"/>
</dbReference>
<dbReference type="InterPro" id="IPR010075">
    <property type="entry name" value="PRibForGlyAmidine_synth_PurQ"/>
</dbReference>
<evidence type="ECO:0000313" key="10">
    <source>
        <dbReference type="Proteomes" id="UP000257055"/>
    </source>
</evidence>
<dbReference type="Proteomes" id="UP000257055">
    <property type="component" value="Unassembled WGS sequence"/>
</dbReference>
<keyword evidence="1 8" id="KW-0963">Cytoplasm</keyword>
<dbReference type="PROSITE" id="PS51273">
    <property type="entry name" value="GATASE_TYPE_1"/>
    <property type="match status" value="1"/>
</dbReference>
<dbReference type="GO" id="GO:0006189">
    <property type="term" value="P:'de novo' IMP biosynthetic process"/>
    <property type="evidence" value="ECO:0007669"/>
    <property type="project" value="UniProtKB-UniRule"/>
</dbReference>
<dbReference type="SMART" id="SM01211">
    <property type="entry name" value="GATase_5"/>
    <property type="match status" value="1"/>
</dbReference>
<dbReference type="PANTHER" id="PTHR47552:SF1">
    <property type="entry name" value="PHOSPHORIBOSYLFORMYLGLYCINAMIDINE SYNTHASE SUBUNIT PURQ"/>
    <property type="match status" value="1"/>
</dbReference>
<dbReference type="PANTHER" id="PTHR47552">
    <property type="entry name" value="PHOSPHORIBOSYLFORMYLGLYCINAMIDINE SYNTHASE SUBUNIT PURQ"/>
    <property type="match status" value="1"/>
</dbReference>
<comment type="pathway">
    <text evidence="8">Purine metabolism; IMP biosynthesis via de novo pathway; 5-amino-1-(5-phospho-D-ribosyl)imidazole from N(2)-formyl-N(1)-(5-phospho-D-ribosyl)glycinamide: step 1/2.</text>
</comment>
<dbReference type="AlphaFoldDB" id="A0A3D8TJV7"/>
<protein>
    <recommendedName>
        <fullName evidence="8">Phosphoribosylformylglycinamidine synthase subunit PurQ</fullName>
        <shortName evidence="8">FGAM synthase</shortName>
        <ecNumber evidence="8">6.3.5.3</ecNumber>
    </recommendedName>
    <alternativeName>
        <fullName evidence="8">Formylglycinamide ribonucleotide amidotransferase subunit I</fullName>
        <shortName evidence="8">FGAR amidotransferase I</shortName>
        <shortName evidence="8">FGAR-AT I</shortName>
    </alternativeName>
    <alternativeName>
        <fullName evidence="8">Glutaminase PurQ</fullName>
        <ecNumber evidence="8">3.5.1.2</ecNumber>
    </alternativeName>
    <alternativeName>
        <fullName evidence="8">Phosphoribosylformylglycinamidine synthase subunit I</fullName>
    </alternativeName>
</protein>
<comment type="catalytic activity">
    <reaction evidence="8">
        <text>N(2)-formyl-N(1)-(5-phospho-beta-D-ribosyl)glycinamide + L-glutamine + ATP + H2O = 2-formamido-N(1)-(5-O-phospho-beta-D-ribosyl)acetamidine + L-glutamate + ADP + phosphate + H(+)</text>
        <dbReference type="Rhea" id="RHEA:17129"/>
        <dbReference type="ChEBI" id="CHEBI:15377"/>
        <dbReference type="ChEBI" id="CHEBI:15378"/>
        <dbReference type="ChEBI" id="CHEBI:29985"/>
        <dbReference type="ChEBI" id="CHEBI:30616"/>
        <dbReference type="ChEBI" id="CHEBI:43474"/>
        <dbReference type="ChEBI" id="CHEBI:58359"/>
        <dbReference type="ChEBI" id="CHEBI:147286"/>
        <dbReference type="ChEBI" id="CHEBI:147287"/>
        <dbReference type="ChEBI" id="CHEBI:456216"/>
        <dbReference type="EC" id="6.3.5.3"/>
    </reaction>
</comment>
<keyword evidence="3 8" id="KW-0547">Nucleotide-binding</keyword>
<dbReference type="GO" id="GO:0005737">
    <property type="term" value="C:cytoplasm"/>
    <property type="evidence" value="ECO:0007669"/>
    <property type="project" value="UniProtKB-SubCell"/>
</dbReference>
<comment type="subunit">
    <text evidence="8">Part of the FGAM synthase complex composed of 1 PurL, 1 PurQ and 2 PurS subunits.</text>
</comment>
<dbReference type="InterPro" id="IPR029062">
    <property type="entry name" value="Class_I_gatase-like"/>
</dbReference>
<reference evidence="10" key="1">
    <citation type="submission" date="2015-04" db="EMBL/GenBank/DDBJ databases">
        <authorList>
            <person name="Schardt J."/>
            <person name="Mueller-Herbst S."/>
            <person name="Scherer S."/>
            <person name="Huptas C."/>
        </authorList>
    </citation>
    <scope>NUCLEOTIDE SEQUENCE [LARGE SCALE GENOMIC DNA]</scope>
    <source>
        <strain evidence="10">Kiel-L1</strain>
    </source>
</reference>
<feature type="active site" evidence="8">
    <location>
        <position position="195"/>
    </location>
</feature>
<evidence type="ECO:0000256" key="5">
    <source>
        <dbReference type="ARBA" id="ARBA00022801"/>
    </source>
</evidence>
<dbReference type="CDD" id="cd01740">
    <property type="entry name" value="GATase1_FGAR_AT"/>
    <property type="match status" value="1"/>
</dbReference>
<name>A0A3D8TJV7_9LIST</name>
<dbReference type="RefSeq" id="WP_115754077.1">
    <property type="nucleotide sequence ID" value="NZ_LARY01000004.1"/>
</dbReference>
<keyword evidence="7 8" id="KW-0315">Glutamine amidotransferase</keyword>
<dbReference type="PIRSF" id="PIRSF001586">
    <property type="entry name" value="FGAM_synth_I"/>
    <property type="match status" value="1"/>
</dbReference>
<gene>
    <name evidence="8" type="primary">purQ</name>
    <name evidence="9" type="ORF">UR08_12785</name>
</gene>
<keyword evidence="4 8" id="KW-0658">Purine biosynthesis</keyword>
<dbReference type="EC" id="6.3.5.3" evidence="8"/>
<evidence type="ECO:0000256" key="1">
    <source>
        <dbReference type="ARBA" id="ARBA00022490"/>
    </source>
</evidence>
<dbReference type="GO" id="GO:0005524">
    <property type="term" value="F:ATP binding"/>
    <property type="evidence" value="ECO:0007669"/>
    <property type="project" value="UniProtKB-KW"/>
</dbReference>
<dbReference type="FunFam" id="3.40.50.880:FF:000019">
    <property type="entry name" value="Phosphoribosylformylglycinamidine synthase subunit PurQ"/>
    <property type="match status" value="1"/>
</dbReference>
<keyword evidence="2 8" id="KW-0436">Ligase</keyword>
<evidence type="ECO:0000256" key="4">
    <source>
        <dbReference type="ARBA" id="ARBA00022755"/>
    </source>
</evidence>